<evidence type="ECO:0000313" key="3">
    <source>
        <dbReference type="Proteomes" id="UP000632454"/>
    </source>
</evidence>
<keyword evidence="3" id="KW-1185">Reference proteome</keyword>
<name>A0ABQ1V5Q6_9NOCA</name>
<evidence type="ECO:0000256" key="1">
    <source>
        <dbReference type="SAM" id="Phobius"/>
    </source>
</evidence>
<gene>
    <name evidence="2" type="ORF">GCM10007298_36100</name>
</gene>
<dbReference type="SUPFAM" id="SSF50242">
    <property type="entry name" value="TIMP-like"/>
    <property type="match status" value="1"/>
</dbReference>
<dbReference type="InterPro" id="IPR008993">
    <property type="entry name" value="TIMP-like_OB-fold"/>
</dbReference>
<evidence type="ECO:0008006" key="4">
    <source>
        <dbReference type="Google" id="ProtNLM"/>
    </source>
</evidence>
<dbReference type="EMBL" id="BMCS01000002">
    <property type="protein sequence ID" value="GGF37135.1"/>
    <property type="molecule type" value="Genomic_DNA"/>
</dbReference>
<comment type="caution">
    <text evidence="2">The sequence shown here is derived from an EMBL/GenBank/DDBJ whole genome shotgun (WGS) entry which is preliminary data.</text>
</comment>
<keyword evidence="1" id="KW-0472">Membrane</keyword>
<reference evidence="3" key="1">
    <citation type="journal article" date="2019" name="Int. J. Syst. Evol. Microbiol.">
        <title>The Global Catalogue of Microorganisms (GCM) 10K type strain sequencing project: providing services to taxonomists for standard genome sequencing and annotation.</title>
        <authorList>
            <consortium name="The Broad Institute Genomics Platform"/>
            <consortium name="The Broad Institute Genome Sequencing Center for Infectious Disease"/>
            <person name="Wu L."/>
            <person name="Ma J."/>
        </authorList>
    </citation>
    <scope>NUCLEOTIDE SEQUENCE [LARGE SCALE GENOMIC DNA]</scope>
    <source>
        <strain evidence="3">CCM 7855</strain>
    </source>
</reference>
<sequence>MINRRSAARDRVAGLVLIALATMLLSGTVAVLTAGPASACSCATIGTPTEAVSRASGVFVARATDKLSDGTSDIYEFSVSTVYKGDVGTRTTVRTSADGASCGAEYRVGDEYLLFVGRTRGIHSTWEASLCSPGAGGAFDVRAVTEQVYGPGHPPDESAPRREITRWTRMTAGIPDFVLLFGGVVVLGAVWAGVVHLRRRRS</sequence>
<feature type="transmembrane region" description="Helical" evidence="1">
    <location>
        <begin position="177"/>
        <end position="197"/>
    </location>
</feature>
<accession>A0ABQ1V5Q6</accession>
<evidence type="ECO:0000313" key="2">
    <source>
        <dbReference type="EMBL" id="GGF37135.1"/>
    </source>
</evidence>
<protein>
    <recommendedName>
        <fullName evidence="4">Tissue inhibitor of metalloproteinase</fullName>
    </recommendedName>
</protein>
<keyword evidence="1" id="KW-1133">Transmembrane helix</keyword>
<proteinExistence type="predicted"/>
<organism evidence="2 3">
    <name type="scientific">Williamsia phyllosphaerae</name>
    <dbReference type="NCBI Taxonomy" id="885042"/>
    <lineage>
        <taxon>Bacteria</taxon>
        <taxon>Bacillati</taxon>
        <taxon>Actinomycetota</taxon>
        <taxon>Actinomycetes</taxon>
        <taxon>Mycobacteriales</taxon>
        <taxon>Nocardiaceae</taxon>
        <taxon>Williamsia</taxon>
    </lineage>
</organism>
<dbReference type="Gene3D" id="2.40.50.120">
    <property type="match status" value="1"/>
</dbReference>
<dbReference type="Proteomes" id="UP000632454">
    <property type="component" value="Unassembled WGS sequence"/>
</dbReference>
<keyword evidence="1" id="KW-0812">Transmembrane</keyword>